<protein>
    <submittedName>
        <fullName evidence="2">Uncharacterized protein</fullName>
    </submittedName>
</protein>
<feature type="coiled-coil region" evidence="1">
    <location>
        <begin position="46"/>
        <end position="81"/>
    </location>
</feature>
<gene>
    <name evidence="2" type="ORF">TELCIR_15515</name>
</gene>
<keyword evidence="3" id="KW-1185">Reference proteome</keyword>
<dbReference type="Proteomes" id="UP000230423">
    <property type="component" value="Unassembled WGS sequence"/>
</dbReference>
<sequence length="102" mass="12462">MDLQQIVTEIKYSIFQRQHQRTCANCGREVPLDVQLVLDELGIEHCTEIEREAMEFEREAMEMIRRQNEEVRAMMQIVQERREATDRFIEQMREWFRRSANQ</sequence>
<name>A0A2G9TYB8_TELCI</name>
<evidence type="ECO:0000313" key="3">
    <source>
        <dbReference type="Proteomes" id="UP000230423"/>
    </source>
</evidence>
<dbReference type="AlphaFoldDB" id="A0A2G9TYB8"/>
<evidence type="ECO:0000313" key="2">
    <source>
        <dbReference type="EMBL" id="PIO62908.1"/>
    </source>
</evidence>
<keyword evidence="1" id="KW-0175">Coiled coil</keyword>
<organism evidence="2 3">
    <name type="scientific">Teladorsagia circumcincta</name>
    <name type="common">Brown stomach worm</name>
    <name type="synonym">Ostertagia circumcincta</name>
    <dbReference type="NCBI Taxonomy" id="45464"/>
    <lineage>
        <taxon>Eukaryota</taxon>
        <taxon>Metazoa</taxon>
        <taxon>Ecdysozoa</taxon>
        <taxon>Nematoda</taxon>
        <taxon>Chromadorea</taxon>
        <taxon>Rhabditida</taxon>
        <taxon>Rhabditina</taxon>
        <taxon>Rhabditomorpha</taxon>
        <taxon>Strongyloidea</taxon>
        <taxon>Trichostrongylidae</taxon>
        <taxon>Teladorsagia</taxon>
    </lineage>
</organism>
<proteinExistence type="predicted"/>
<evidence type="ECO:0000256" key="1">
    <source>
        <dbReference type="SAM" id="Coils"/>
    </source>
</evidence>
<accession>A0A2G9TYB8</accession>
<reference evidence="2 3" key="1">
    <citation type="submission" date="2015-09" db="EMBL/GenBank/DDBJ databases">
        <title>Draft genome of the parasitic nematode Teladorsagia circumcincta isolate WARC Sus (inbred).</title>
        <authorList>
            <person name="Mitreva M."/>
        </authorList>
    </citation>
    <scope>NUCLEOTIDE SEQUENCE [LARGE SCALE GENOMIC DNA]</scope>
    <source>
        <strain evidence="2 3">S</strain>
    </source>
</reference>
<dbReference type="EMBL" id="KZ351521">
    <property type="protein sequence ID" value="PIO62908.1"/>
    <property type="molecule type" value="Genomic_DNA"/>
</dbReference>